<dbReference type="GO" id="GO:1902201">
    <property type="term" value="P:negative regulation of bacterial-type flagellum-dependent cell motility"/>
    <property type="evidence" value="ECO:0007669"/>
    <property type="project" value="TreeGrafter"/>
</dbReference>
<evidence type="ECO:0000256" key="3">
    <source>
        <dbReference type="ARBA" id="ARBA00034247"/>
    </source>
</evidence>
<dbReference type="InterPro" id="IPR000160">
    <property type="entry name" value="GGDEF_dom"/>
</dbReference>
<dbReference type="PANTHER" id="PTHR45138:SF9">
    <property type="entry name" value="DIGUANYLATE CYCLASE DGCM-RELATED"/>
    <property type="match status" value="1"/>
</dbReference>
<dbReference type="EC" id="2.7.7.65" evidence="2"/>
<dbReference type="InterPro" id="IPR043128">
    <property type="entry name" value="Rev_trsase/Diguanyl_cyclase"/>
</dbReference>
<dbReference type="Proteomes" id="UP000249046">
    <property type="component" value="Unassembled WGS sequence"/>
</dbReference>
<dbReference type="GO" id="GO:0052621">
    <property type="term" value="F:diguanylate cyclase activity"/>
    <property type="evidence" value="ECO:0007669"/>
    <property type="project" value="UniProtKB-EC"/>
</dbReference>
<evidence type="ECO:0000259" key="6">
    <source>
        <dbReference type="PROSITE" id="PS50887"/>
    </source>
</evidence>
<proteinExistence type="predicted"/>
<dbReference type="SMART" id="SM00267">
    <property type="entry name" value="GGDEF"/>
    <property type="match status" value="1"/>
</dbReference>
<feature type="domain" description="GGDEF" evidence="6">
    <location>
        <begin position="232"/>
        <end position="364"/>
    </location>
</feature>
<dbReference type="Pfam" id="PF00990">
    <property type="entry name" value="GGDEF"/>
    <property type="match status" value="1"/>
</dbReference>
<dbReference type="PANTHER" id="PTHR45138">
    <property type="entry name" value="REGULATORY COMPONENTS OF SENSORY TRANSDUCTION SYSTEM"/>
    <property type="match status" value="1"/>
</dbReference>
<dbReference type="EMBL" id="QFPO01000008">
    <property type="protein sequence ID" value="PZQ14060.1"/>
    <property type="molecule type" value="Genomic_DNA"/>
</dbReference>
<comment type="catalytic activity">
    <reaction evidence="3">
        <text>2 GTP = 3',3'-c-di-GMP + 2 diphosphate</text>
        <dbReference type="Rhea" id="RHEA:24898"/>
        <dbReference type="ChEBI" id="CHEBI:33019"/>
        <dbReference type="ChEBI" id="CHEBI:37565"/>
        <dbReference type="ChEBI" id="CHEBI:58805"/>
        <dbReference type="EC" id="2.7.7.65"/>
    </reaction>
</comment>
<keyword evidence="4" id="KW-0175">Coiled coil</keyword>
<accession>A0A2W5MKU3</accession>
<evidence type="ECO:0000256" key="2">
    <source>
        <dbReference type="ARBA" id="ARBA00012528"/>
    </source>
</evidence>
<dbReference type="SUPFAM" id="SSF55073">
    <property type="entry name" value="Nucleotide cyclase"/>
    <property type="match status" value="1"/>
</dbReference>
<dbReference type="PROSITE" id="PS50887">
    <property type="entry name" value="GGDEF"/>
    <property type="match status" value="1"/>
</dbReference>
<evidence type="ECO:0000256" key="5">
    <source>
        <dbReference type="SAM" id="MobiDB-lite"/>
    </source>
</evidence>
<dbReference type="GO" id="GO:0005886">
    <property type="term" value="C:plasma membrane"/>
    <property type="evidence" value="ECO:0007669"/>
    <property type="project" value="TreeGrafter"/>
</dbReference>
<evidence type="ECO:0000313" key="8">
    <source>
        <dbReference type="Proteomes" id="UP000249046"/>
    </source>
</evidence>
<comment type="caution">
    <text evidence="7">The sequence shown here is derived from an EMBL/GenBank/DDBJ whole genome shotgun (WGS) entry which is preliminary data.</text>
</comment>
<dbReference type="NCBIfam" id="TIGR00254">
    <property type="entry name" value="GGDEF"/>
    <property type="match status" value="1"/>
</dbReference>
<reference evidence="7 8" key="1">
    <citation type="submission" date="2017-08" db="EMBL/GenBank/DDBJ databases">
        <title>Infants hospitalized years apart are colonized by the same room-sourced microbial strains.</title>
        <authorList>
            <person name="Brooks B."/>
            <person name="Olm M.R."/>
            <person name="Firek B.A."/>
            <person name="Baker R."/>
            <person name="Thomas B.C."/>
            <person name="Morowitz M.J."/>
            <person name="Banfield J.F."/>
        </authorList>
    </citation>
    <scope>NUCLEOTIDE SEQUENCE [LARGE SCALE GENOMIC DNA]</scope>
    <source>
        <strain evidence="7">S2_005_003_R2_42</strain>
    </source>
</reference>
<evidence type="ECO:0000256" key="1">
    <source>
        <dbReference type="ARBA" id="ARBA00001946"/>
    </source>
</evidence>
<gene>
    <name evidence="7" type="ORF">DI564_10905</name>
</gene>
<name>A0A2W5MKU3_9GAMM</name>
<protein>
    <recommendedName>
        <fullName evidence="2">diguanylate cyclase</fullName>
        <ecNumber evidence="2">2.7.7.65</ecNumber>
    </recommendedName>
</protein>
<evidence type="ECO:0000313" key="7">
    <source>
        <dbReference type="EMBL" id="PZQ14060.1"/>
    </source>
</evidence>
<dbReference type="AlphaFoldDB" id="A0A2W5MKU3"/>
<feature type="region of interest" description="Disordered" evidence="5">
    <location>
        <begin position="119"/>
        <end position="141"/>
    </location>
</feature>
<dbReference type="Gene3D" id="3.30.70.270">
    <property type="match status" value="1"/>
</dbReference>
<dbReference type="CDD" id="cd01949">
    <property type="entry name" value="GGDEF"/>
    <property type="match status" value="1"/>
</dbReference>
<feature type="coiled-coil region" evidence="4">
    <location>
        <begin position="46"/>
        <end position="73"/>
    </location>
</feature>
<dbReference type="InterPro" id="IPR029787">
    <property type="entry name" value="Nucleotide_cyclase"/>
</dbReference>
<dbReference type="FunFam" id="3.30.70.270:FF:000001">
    <property type="entry name" value="Diguanylate cyclase domain protein"/>
    <property type="match status" value="1"/>
</dbReference>
<sequence>MNAEKRLAHLLEMPDARDSALADLCRDLIADQQRLHHRLERISRISDRYQADLRATNAELTAANERLAAALREVRTLGGFIPICSCCKKVRDDAGYWDEVETYIARHSDAVLSRGRCPSCARRTDSGAPPPVRSSDGEDAAERGRLAAIEAEPAWTEHPLREAYVRLSGDYQKLSRRLHKMSRISDGFQTQMKQLNLTLARVSRTDPLTGLANRRALIERLERQAAEADAGQGFSVAMIDLDNFKRVNDSLGHAAGDVVLQALSNLLAARVPAAALVGRWGGEEFLIVMDRNAGPALSPWCETLRADIEQLTVDYNGRQLRVTASIGTAVHEPALSYEDTLRAADRALYAAKSCGRNRVVAFEEL</sequence>
<dbReference type="InterPro" id="IPR050469">
    <property type="entry name" value="Diguanylate_Cyclase"/>
</dbReference>
<organism evidence="7 8">
    <name type="scientific">Rhodanobacter denitrificans</name>
    <dbReference type="NCBI Taxonomy" id="666685"/>
    <lineage>
        <taxon>Bacteria</taxon>
        <taxon>Pseudomonadati</taxon>
        <taxon>Pseudomonadota</taxon>
        <taxon>Gammaproteobacteria</taxon>
        <taxon>Lysobacterales</taxon>
        <taxon>Rhodanobacteraceae</taxon>
        <taxon>Rhodanobacter</taxon>
    </lineage>
</organism>
<dbReference type="GO" id="GO:0043709">
    <property type="term" value="P:cell adhesion involved in single-species biofilm formation"/>
    <property type="evidence" value="ECO:0007669"/>
    <property type="project" value="TreeGrafter"/>
</dbReference>
<comment type="cofactor">
    <cofactor evidence="1">
        <name>Mg(2+)</name>
        <dbReference type="ChEBI" id="CHEBI:18420"/>
    </cofactor>
</comment>
<evidence type="ECO:0000256" key="4">
    <source>
        <dbReference type="SAM" id="Coils"/>
    </source>
</evidence>